<reference evidence="5 7" key="2">
    <citation type="submission" date="2018-06" db="EMBL/GenBank/DDBJ databases">
        <title>Freshwater and sediment microbial communities from various areas in North America, analyzing microbe dynamics in response to fracking.</title>
        <authorList>
            <person name="Lamendella R."/>
        </authorList>
    </citation>
    <scope>NUCLEOTIDE SEQUENCE [LARGE SCALE GENOMIC DNA]</scope>
    <source>
        <strain evidence="5 7">99A</strain>
    </source>
</reference>
<dbReference type="EMBL" id="QLTR01000013">
    <property type="protein sequence ID" value="RAS62848.1"/>
    <property type="molecule type" value="Genomic_DNA"/>
</dbReference>
<keyword evidence="2" id="KW-0233">DNA recombination</keyword>
<feature type="domain" description="Tyr recombinase" evidence="3">
    <location>
        <begin position="188"/>
        <end position="412"/>
    </location>
</feature>
<proteinExistence type="predicted"/>
<dbReference type="PANTHER" id="PTHR30349:SF64">
    <property type="entry name" value="PROPHAGE INTEGRASE INTD-RELATED"/>
    <property type="match status" value="1"/>
</dbReference>
<dbReference type="InterPro" id="IPR002104">
    <property type="entry name" value="Integrase_catalytic"/>
</dbReference>
<protein>
    <submittedName>
        <fullName evidence="5">Phage integrase family protein</fullName>
    </submittedName>
    <submittedName>
        <fullName evidence="4">Site-specific recombinase</fullName>
    </submittedName>
</protein>
<dbReference type="SUPFAM" id="SSF56349">
    <property type="entry name" value="DNA breaking-rejoining enzymes"/>
    <property type="match status" value="1"/>
</dbReference>
<dbReference type="InterPro" id="IPR050090">
    <property type="entry name" value="Tyrosine_recombinase_XerCD"/>
</dbReference>
<evidence type="ECO:0000259" key="3">
    <source>
        <dbReference type="PROSITE" id="PS51898"/>
    </source>
</evidence>
<dbReference type="PROSITE" id="PS51898">
    <property type="entry name" value="TYR_RECOMBINASE"/>
    <property type="match status" value="1"/>
</dbReference>
<reference evidence="4 6" key="1">
    <citation type="submission" date="2018-01" db="EMBL/GenBank/DDBJ databases">
        <title>Draft genome sequences of six Vibrio diazotrophicus strains isolated from deep-sea sediments of the Baltic Sea.</title>
        <authorList>
            <person name="Castillo D."/>
            <person name="Vandieken V."/>
            <person name="Chiang O."/>
            <person name="Middelboe M."/>
        </authorList>
    </citation>
    <scope>NUCLEOTIDE SEQUENCE [LARGE SCALE GENOMIC DNA]</scope>
    <source>
        <strain evidence="4 6">60.27F</strain>
    </source>
</reference>
<dbReference type="GO" id="GO:0003677">
    <property type="term" value="F:DNA binding"/>
    <property type="evidence" value="ECO:0007669"/>
    <property type="project" value="InterPro"/>
</dbReference>
<dbReference type="Proteomes" id="UP000248729">
    <property type="component" value="Unassembled WGS sequence"/>
</dbReference>
<evidence type="ECO:0000313" key="6">
    <source>
        <dbReference type="Proteomes" id="UP000236449"/>
    </source>
</evidence>
<comment type="caution">
    <text evidence="4">The sequence shown here is derived from an EMBL/GenBank/DDBJ whole genome shotgun (WGS) entry which is preliminary data.</text>
</comment>
<dbReference type="GO" id="GO:0015074">
    <property type="term" value="P:DNA integration"/>
    <property type="evidence" value="ECO:0007669"/>
    <property type="project" value="UniProtKB-KW"/>
</dbReference>
<sequence length="462" mass="53513">MPILYIKDHVLWDSYNPLENKLNFLPQIERYPYITYPDGQPCYEANLYMRKLVQEGRSVFGRKGGTLHTYATQIHQLIRFIYNNNINISQLTDNIFTLFINSLLAEKKSNGVNQKKQPNTVINIGKRCLDFLEFVQDVNDLKYFIGSEKGNSIHIKYVTSKKKYQGYSKEVTTTSITHYSFPSGNSVRSKTPISIEVHDKLYTYLDSQSNNDVRERDLAVFHCLDQIGARRAEIINIKVKDIQNAIASDSEFPSIRLINLKQRQKDRMTRYVPVSRVFLSEISNFIRSTRRIIINNTIGKSKDHGYLIISTTTGNQLSEDTLTTFFNNWRSKIGIKEELHPHLFRHTYITNKLVDIIASRDDIKTAEDFKKIILNAEWFKLQLKEWTGHATISSMDTYIKLAFARHINFNVELKSIQVRSALDSTRKAITRMKSNIKSGKLSIEQTFNDIELLLSNLEADIC</sequence>
<gene>
    <name evidence="4" type="ORF">C1N32_20290</name>
    <name evidence="5" type="ORF">DET48_113124</name>
</gene>
<evidence type="ECO:0000256" key="1">
    <source>
        <dbReference type="ARBA" id="ARBA00022908"/>
    </source>
</evidence>
<dbReference type="GO" id="GO:0006310">
    <property type="term" value="P:DNA recombination"/>
    <property type="evidence" value="ECO:0007669"/>
    <property type="project" value="UniProtKB-KW"/>
</dbReference>
<evidence type="ECO:0000313" key="7">
    <source>
        <dbReference type="Proteomes" id="UP000248729"/>
    </source>
</evidence>
<dbReference type="CDD" id="cd00397">
    <property type="entry name" value="DNA_BRE_C"/>
    <property type="match status" value="1"/>
</dbReference>
<dbReference type="EMBL" id="POSK01000021">
    <property type="protein sequence ID" value="PNI01545.1"/>
    <property type="molecule type" value="Genomic_DNA"/>
</dbReference>
<evidence type="ECO:0000313" key="5">
    <source>
        <dbReference type="EMBL" id="RAS62848.1"/>
    </source>
</evidence>
<dbReference type="OrthoDB" id="8533280at2"/>
<dbReference type="InterPro" id="IPR011010">
    <property type="entry name" value="DNA_brk_join_enz"/>
</dbReference>
<keyword evidence="1" id="KW-0229">DNA integration</keyword>
<dbReference type="Pfam" id="PF00589">
    <property type="entry name" value="Phage_integrase"/>
    <property type="match status" value="1"/>
</dbReference>
<dbReference type="Gene3D" id="1.10.443.10">
    <property type="entry name" value="Intergrase catalytic core"/>
    <property type="match status" value="1"/>
</dbReference>
<evidence type="ECO:0000313" key="4">
    <source>
        <dbReference type="EMBL" id="PNI01545.1"/>
    </source>
</evidence>
<accession>A0A2J8HTG0</accession>
<dbReference type="PANTHER" id="PTHR30349">
    <property type="entry name" value="PHAGE INTEGRASE-RELATED"/>
    <property type="match status" value="1"/>
</dbReference>
<dbReference type="Proteomes" id="UP000236449">
    <property type="component" value="Unassembled WGS sequence"/>
</dbReference>
<dbReference type="AlphaFoldDB" id="A0A2J8HTG0"/>
<name>A0A2J8HTG0_VIBDI</name>
<dbReference type="InterPro" id="IPR013762">
    <property type="entry name" value="Integrase-like_cat_sf"/>
</dbReference>
<organism evidence="4 6">
    <name type="scientific">Vibrio diazotrophicus</name>
    <dbReference type="NCBI Taxonomy" id="685"/>
    <lineage>
        <taxon>Bacteria</taxon>
        <taxon>Pseudomonadati</taxon>
        <taxon>Pseudomonadota</taxon>
        <taxon>Gammaproteobacteria</taxon>
        <taxon>Vibrionales</taxon>
        <taxon>Vibrionaceae</taxon>
        <taxon>Vibrio</taxon>
    </lineage>
</organism>
<dbReference type="RefSeq" id="WP_102967234.1">
    <property type="nucleotide sequence ID" value="NZ_POSK01000021.1"/>
</dbReference>
<evidence type="ECO:0000256" key="2">
    <source>
        <dbReference type="ARBA" id="ARBA00023172"/>
    </source>
</evidence>